<proteinExistence type="predicted"/>
<protein>
    <submittedName>
        <fullName evidence="2">Uncharacterized protein</fullName>
    </submittedName>
</protein>
<gene>
    <name evidence="2" type="ORF">Aau02nite_78880</name>
</gene>
<keyword evidence="1" id="KW-1133">Transmembrane helix</keyword>
<keyword evidence="3" id="KW-1185">Reference proteome</keyword>
<evidence type="ECO:0000256" key="1">
    <source>
        <dbReference type="SAM" id="Phobius"/>
    </source>
</evidence>
<sequence length="143" mass="15718">MGQMFREVGRTFSIALSPFAEVVLYVLNPVVGRLVVDARKKNKRNDSLLEDRLQELAGSMKKSSELVAEVEAALDARRAAVDQLRLEAETAQQIKDMSDEQRIAVANVLRAEVAREGKKTLWQGATVNGFFFALGVVVTVVVG</sequence>
<keyword evidence="1" id="KW-0472">Membrane</keyword>
<organism evidence="2 3">
    <name type="scientific">Actinoplanes auranticolor</name>
    <dbReference type="NCBI Taxonomy" id="47988"/>
    <lineage>
        <taxon>Bacteria</taxon>
        <taxon>Bacillati</taxon>
        <taxon>Actinomycetota</taxon>
        <taxon>Actinomycetes</taxon>
        <taxon>Micromonosporales</taxon>
        <taxon>Micromonosporaceae</taxon>
        <taxon>Actinoplanes</taxon>
    </lineage>
</organism>
<evidence type="ECO:0000313" key="2">
    <source>
        <dbReference type="EMBL" id="GIM78027.1"/>
    </source>
</evidence>
<evidence type="ECO:0000313" key="3">
    <source>
        <dbReference type="Proteomes" id="UP000681340"/>
    </source>
</evidence>
<feature type="transmembrane region" description="Helical" evidence="1">
    <location>
        <begin position="12"/>
        <end position="36"/>
    </location>
</feature>
<accession>A0A919VW64</accession>
<keyword evidence="1" id="KW-0812">Transmembrane</keyword>
<reference evidence="2" key="1">
    <citation type="submission" date="2021-03" db="EMBL/GenBank/DDBJ databases">
        <title>Whole genome shotgun sequence of Actinoplanes auranticolor NBRC 12245.</title>
        <authorList>
            <person name="Komaki H."/>
            <person name="Tamura T."/>
        </authorList>
    </citation>
    <scope>NUCLEOTIDE SEQUENCE</scope>
    <source>
        <strain evidence="2">NBRC 12245</strain>
    </source>
</reference>
<name>A0A919VW64_9ACTN</name>
<comment type="caution">
    <text evidence="2">The sequence shown here is derived from an EMBL/GenBank/DDBJ whole genome shotgun (WGS) entry which is preliminary data.</text>
</comment>
<dbReference type="Proteomes" id="UP000681340">
    <property type="component" value="Unassembled WGS sequence"/>
</dbReference>
<dbReference type="EMBL" id="BOQL01000071">
    <property type="protein sequence ID" value="GIM78027.1"/>
    <property type="molecule type" value="Genomic_DNA"/>
</dbReference>
<feature type="transmembrane region" description="Helical" evidence="1">
    <location>
        <begin position="120"/>
        <end position="142"/>
    </location>
</feature>
<dbReference type="AlphaFoldDB" id="A0A919VW64"/>